<comment type="caution">
    <text evidence="2">The sequence shown here is derived from an EMBL/GenBank/DDBJ whole genome shotgun (WGS) entry which is preliminary data.</text>
</comment>
<keyword evidence="3" id="KW-1185">Reference proteome</keyword>
<reference evidence="3" key="1">
    <citation type="journal article" date="2019" name="Int. J. Syst. Evol. Microbiol.">
        <title>The Global Catalogue of Microorganisms (GCM) 10K type strain sequencing project: providing services to taxonomists for standard genome sequencing and annotation.</title>
        <authorList>
            <consortium name="The Broad Institute Genomics Platform"/>
            <consortium name="The Broad Institute Genome Sequencing Center for Infectious Disease"/>
            <person name="Wu L."/>
            <person name="Ma J."/>
        </authorList>
    </citation>
    <scope>NUCLEOTIDE SEQUENCE [LARGE SCALE GENOMIC DNA]</scope>
    <source>
        <strain evidence="3">KCTC 52487</strain>
    </source>
</reference>
<dbReference type="RefSeq" id="WP_343164377.1">
    <property type="nucleotide sequence ID" value="NZ_JBHRSV010000019.1"/>
</dbReference>
<evidence type="ECO:0000313" key="3">
    <source>
        <dbReference type="Proteomes" id="UP001595379"/>
    </source>
</evidence>
<dbReference type="Gene3D" id="2.120.10.30">
    <property type="entry name" value="TolB, C-terminal domain"/>
    <property type="match status" value="1"/>
</dbReference>
<keyword evidence="1" id="KW-0732">Signal</keyword>
<sequence>MKRTLTLMISVAGAALLLACSPENQVPVDEEITSAAGDVAGEVATQLPDMTPVEGEGADEAAETDDAAEAMLPTTDIFLADLAWTGAVPAVTNIRNATRHPGYDNQPAFLPNGHDFFYASESEDGLTDVRIHLAATGESQQITSTSESGEYSPRNYGVTSGIYFVRQLADGTTQHLVHANANGSDPQPVLDLTTIGYYAFNADRSQVALFVLGETFTLQIADVATGETTVAASGIGRALYSEPGGAAALFTTGNEEEGWALNRYDFASGETEMLFTLPGMGQDFAAHRMGDGTLVYLSSDDGTFYARTAETEWTPVADFRGAMITNVTRMAVSDDGTTLAVVADDRSF</sequence>
<dbReference type="PROSITE" id="PS51257">
    <property type="entry name" value="PROKAR_LIPOPROTEIN"/>
    <property type="match status" value="1"/>
</dbReference>
<feature type="signal peptide" evidence="1">
    <location>
        <begin position="1"/>
        <end position="25"/>
    </location>
</feature>
<organism evidence="2 3">
    <name type="scientific">Hyphobacterium vulgare</name>
    <dbReference type="NCBI Taxonomy" id="1736751"/>
    <lineage>
        <taxon>Bacteria</taxon>
        <taxon>Pseudomonadati</taxon>
        <taxon>Pseudomonadota</taxon>
        <taxon>Alphaproteobacteria</taxon>
        <taxon>Maricaulales</taxon>
        <taxon>Maricaulaceae</taxon>
        <taxon>Hyphobacterium</taxon>
    </lineage>
</organism>
<evidence type="ECO:0000313" key="2">
    <source>
        <dbReference type="EMBL" id="MFC2926594.1"/>
    </source>
</evidence>
<dbReference type="EMBL" id="JBHRSV010000019">
    <property type="protein sequence ID" value="MFC2926594.1"/>
    <property type="molecule type" value="Genomic_DNA"/>
</dbReference>
<protein>
    <submittedName>
        <fullName evidence="2">TolB family protein</fullName>
    </submittedName>
</protein>
<evidence type="ECO:0000256" key="1">
    <source>
        <dbReference type="SAM" id="SignalP"/>
    </source>
</evidence>
<dbReference type="InterPro" id="IPR011042">
    <property type="entry name" value="6-blade_b-propeller_TolB-like"/>
</dbReference>
<proteinExistence type="predicted"/>
<gene>
    <name evidence="2" type="ORF">ACFOOR_10795</name>
</gene>
<dbReference type="SUPFAM" id="SSF82171">
    <property type="entry name" value="DPP6 N-terminal domain-like"/>
    <property type="match status" value="1"/>
</dbReference>
<name>A0ABV6ZYS0_9PROT</name>
<feature type="chain" id="PRO_5046123343" evidence="1">
    <location>
        <begin position="26"/>
        <end position="348"/>
    </location>
</feature>
<accession>A0ABV6ZYS0</accession>
<dbReference type="Proteomes" id="UP001595379">
    <property type="component" value="Unassembled WGS sequence"/>
</dbReference>